<dbReference type="AlphaFoldDB" id="M2PWL6"/>
<protein>
    <submittedName>
        <fullName evidence="2">Uncharacterized protein</fullName>
    </submittedName>
</protein>
<feature type="compositionally biased region" description="Polar residues" evidence="1">
    <location>
        <begin position="198"/>
        <end position="207"/>
    </location>
</feature>
<feature type="region of interest" description="Disordered" evidence="1">
    <location>
        <begin position="198"/>
        <end position="217"/>
    </location>
</feature>
<reference evidence="2 3" key="1">
    <citation type="journal article" date="2012" name="Proc. Natl. Acad. Sci. U.S.A.">
        <title>Comparative genomics of Ceriporiopsis subvermispora and Phanerochaete chrysosporium provide insight into selective ligninolysis.</title>
        <authorList>
            <person name="Fernandez-Fueyo E."/>
            <person name="Ruiz-Duenas F.J."/>
            <person name="Ferreira P."/>
            <person name="Floudas D."/>
            <person name="Hibbett D.S."/>
            <person name="Canessa P."/>
            <person name="Larrondo L.F."/>
            <person name="James T.Y."/>
            <person name="Seelenfreund D."/>
            <person name="Lobos S."/>
            <person name="Polanco R."/>
            <person name="Tello M."/>
            <person name="Honda Y."/>
            <person name="Watanabe T."/>
            <person name="Watanabe T."/>
            <person name="Ryu J.S."/>
            <person name="Kubicek C.P."/>
            <person name="Schmoll M."/>
            <person name="Gaskell J."/>
            <person name="Hammel K.E."/>
            <person name="St John F.J."/>
            <person name="Vanden Wymelenberg A."/>
            <person name="Sabat G."/>
            <person name="Splinter BonDurant S."/>
            <person name="Syed K."/>
            <person name="Yadav J.S."/>
            <person name="Doddapaneni H."/>
            <person name="Subramanian V."/>
            <person name="Lavin J.L."/>
            <person name="Oguiza J.A."/>
            <person name="Perez G."/>
            <person name="Pisabarro A.G."/>
            <person name="Ramirez L."/>
            <person name="Santoyo F."/>
            <person name="Master E."/>
            <person name="Coutinho P.M."/>
            <person name="Henrissat B."/>
            <person name="Lombard V."/>
            <person name="Magnuson J.K."/>
            <person name="Kuees U."/>
            <person name="Hori C."/>
            <person name="Igarashi K."/>
            <person name="Samejima M."/>
            <person name="Held B.W."/>
            <person name="Barry K.W."/>
            <person name="LaButti K.M."/>
            <person name="Lapidus A."/>
            <person name="Lindquist E.A."/>
            <person name="Lucas S.M."/>
            <person name="Riley R."/>
            <person name="Salamov A.A."/>
            <person name="Hoffmeister D."/>
            <person name="Schwenk D."/>
            <person name="Hadar Y."/>
            <person name="Yarden O."/>
            <person name="de Vries R.P."/>
            <person name="Wiebenga A."/>
            <person name="Stenlid J."/>
            <person name="Eastwood D."/>
            <person name="Grigoriev I.V."/>
            <person name="Berka R.M."/>
            <person name="Blanchette R.A."/>
            <person name="Kersten P."/>
            <person name="Martinez A.T."/>
            <person name="Vicuna R."/>
            <person name="Cullen D."/>
        </authorList>
    </citation>
    <scope>NUCLEOTIDE SEQUENCE [LARGE SCALE GENOMIC DNA]</scope>
    <source>
        <strain evidence="2 3">B</strain>
    </source>
</reference>
<organism evidence="2 3">
    <name type="scientific">Ceriporiopsis subvermispora (strain B)</name>
    <name type="common">White-rot fungus</name>
    <name type="synonym">Gelatoporia subvermispora</name>
    <dbReference type="NCBI Taxonomy" id="914234"/>
    <lineage>
        <taxon>Eukaryota</taxon>
        <taxon>Fungi</taxon>
        <taxon>Dikarya</taxon>
        <taxon>Basidiomycota</taxon>
        <taxon>Agaricomycotina</taxon>
        <taxon>Agaricomycetes</taxon>
        <taxon>Polyporales</taxon>
        <taxon>Gelatoporiaceae</taxon>
        <taxon>Gelatoporia</taxon>
    </lineage>
</organism>
<feature type="region of interest" description="Disordered" evidence="1">
    <location>
        <begin position="239"/>
        <end position="266"/>
    </location>
</feature>
<sequence length="394" mass="43838">MSSLLLSSTTSFVVSRYTKVALDVEHAEDVRDGPSIPCQYICPESFRGLILQKRTWLIADESAGGIAERTLSDEICRARRTAFAPLHTWRTERIATDRRQRIDTAATLAKTWCIFRVVLRHESSQSHLRLTIGRIVGLRATDVELDPITHSHPRTGVSAISRHTRASPRAATSNVPKGESGFFHPTSLLSMSAASNLRGTSTVSSGSAEHESRRENVGLTLTPPAWLSRVAGVFRASPRAAQLSRSRQTPERQEGQQVPDDGLEEKEKYNDRRILKIVDDPRALLASGCTCKALRDIVAAIVNKRRHMNLDELASDPTRGYFKQQVEFDSTSLTSWLSTYDIKSLRFSSMSIIISNSPFQLATACRALPGSTVRRKLPQAAKVHKRRYTMLGKC</sequence>
<accession>M2PWL6</accession>
<name>M2PWL6_CERS8</name>
<feature type="region of interest" description="Disordered" evidence="1">
    <location>
        <begin position="160"/>
        <end position="179"/>
    </location>
</feature>
<evidence type="ECO:0000313" key="3">
    <source>
        <dbReference type="Proteomes" id="UP000016930"/>
    </source>
</evidence>
<keyword evidence="3" id="KW-1185">Reference proteome</keyword>
<dbReference type="EMBL" id="KB445791">
    <property type="protein sequence ID" value="EMD41224.1"/>
    <property type="molecule type" value="Genomic_DNA"/>
</dbReference>
<dbReference type="HOGENOM" id="CLU_700195_0_0_1"/>
<dbReference type="Proteomes" id="UP000016930">
    <property type="component" value="Unassembled WGS sequence"/>
</dbReference>
<evidence type="ECO:0000256" key="1">
    <source>
        <dbReference type="SAM" id="MobiDB-lite"/>
    </source>
</evidence>
<proteinExistence type="predicted"/>
<evidence type="ECO:0000313" key="2">
    <source>
        <dbReference type="EMBL" id="EMD41224.1"/>
    </source>
</evidence>
<gene>
    <name evidence="2" type="ORF">CERSUDRAFT_69829</name>
</gene>